<dbReference type="InterPro" id="IPR036259">
    <property type="entry name" value="MFS_trans_sf"/>
</dbReference>
<feature type="transmembrane region" description="Helical" evidence="3">
    <location>
        <begin position="413"/>
        <end position="431"/>
    </location>
</feature>
<gene>
    <name evidence="5" type="ORF">HGRIS_005557</name>
</gene>
<comment type="subcellular location">
    <subcellularLocation>
        <location evidence="1">Membrane</location>
        <topology evidence="1">Multi-pass membrane protein</topology>
    </subcellularLocation>
</comment>
<keyword evidence="3" id="KW-0812">Transmembrane</keyword>
<feature type="transmembrane region" description="Helical" evidence="3">
    <location>
        <begin position="257"/>
        <end position="284"/>
    </location>
</feature>
<feature type="transmembrane region" description="Helical" evidence="3">
    <location>
        <begin position="115"/>
        <end position="132"/>
    </location>
</feature>
<dbReference type="InterPro" id="IPR020846">
    <property type="entry name" value="MFS_dom"/>
</dbReference>
<evidence type="ECO:0000313" key="6">
    <source>
        <dbReference type="Proteomes" id="UP001556367"/>
    </source>
</evidence>
<feature type="transmembrane region" description="Helical" evidence="3">
    <location>
        <begin position="138"/>
        <end position="160"/>
    </location>
</feature>
<protein>
    <recommendedName>
        <fullName evidence="4">Major facilitator superfamily (MFS) profile domain-containing protein</fullName>
    </recommendedName>
</protein>
<organism evidence="5 6">
    <name type="scientific">Hohenbuehelia grisea</name>
    <dbReference type="NCBI Taxonomy" id="104357"/>
    <lineage>
        <taxon>Eukaryota</taxon>
        <taxon>Fungi</taxon>
        <taxon>Dikarya</taxon>
        <taxon>Basidiomycota</taxon>
        <taxon>Agaricomycotina</taxon>
        <taxon>Agaricomycetes</taxon>
        <taxon>Agaricomycetidae</taxon>
        <taxon>Agaricales</taxon>
        <taxon>Pleurotineae</taxon>
        <taxon>Pleurotaceae</taxon>
        <taxon>Hohenbuehelia</taxon>
    </lineage>
</organism>
<feature type="region of interest" description="Disordered" evidence="2">
    <location>
        <begin position="481"/>
        <end position="515"/>
    </location>
</feature>
<dbReference type="PANTHER" id="PTHR42910:SF1">
    <property type="entry name" value="MAJOR FACILITATOR SUPERFAMILY (MFS) PROFILE DOMAIN-CONTAINING PROTEIN"/>
    <property type="match status" value="1"/>
</dbReference>
<keyword evidence="3" id="KW-1133">Transmembrane helix</keyword>
<feature type="transmembrane region" description="Helical" evidence="3">
    <location>
        <begin position="290"/>
        <end position="312"/>
    </location>
</feature>
<dbReference type="Pfam" id="PF07690">
    <property type="entry name" value="MFS_1"/>
    <property type="match status" value="1"/>
</dbReference>
<proteinExistence type="predicted"/>
<dbReference type="CDD" id="cd17324">
    <property type="entry name" value="MFS_NepI_like"/>
    <property type="match status" value="1"/>
</dbReference>
<evidence type="ECO:0000256" key="1">
    <source>
        <dbReference type="ARBA" id="ARBA00004141"/>
    </source>
</evidence>
<comment type="caution">
    <text evidence="5">The sequence shown here is derived from an EMBL/GenBank/DDBJ whole genome shotgun (WGS) entry which is preliminary data.</text>
</comment>
<accession>A0ABR3JY32</accession>
<evidence type="ECO:0000256" key="2">
    <source>
        <dbReference type="SAM" id="MobiDB-lite"/>
    </source>
</evidence>
<dbReference type="SUPFAM" id="SSF103473">
    <property type="entry name" value="MFS general substrate transporter"/>
    <property type="match status" value="1"/>
</dbReference>
<feature type="transmembrane region" description="Helical" evidence="3">
    <location>
        <begin position="381"/>
        <end position="407"/>
    </location>
</feature>
<dbReference type="Gene3D" id="1.20.1250.20">
    <property type="entry name" value="MFS general substrate transporter like domains"/>
    <property type="match status" value="1"/>
</dbReference>
<evidence type="ECO:0000256" key="3">
    <source>
        <dbReference type="SAM" id="Phobius"/>
    </source>
</evidence>
<feature type="transmembrane region" description="Helical" evidence="3">
    <location>
        <begin position="47"/>
        <end position="66"/>
    </location>
</feature>
<feature type="transmembrane region" description="Helical" evidence="3">
    <location>
        <begin position="86"/>
        <end position="103"/>
    </location>
</feature>
<feature type="transmembrane region" description="Helical" evidence="3">
    <location>
        <begin position="343"/>
        <end position="360"/>
    </location>
</feature>
<feature type="transmembrane region" description="Helical" evidence="3">
    <location>
        <begin position="172"/>
        <end position="190"/>
    </location>
</feature>
<keyword evidence="6" id="KW-1185">Reference proteome</keyword>
<name>A0ABR3JY32_9AGAR</name>
<evidence type="ECO:0000259" key="4">
    <source>
        <dbReference type="PROSITE" id="PS50850"/>
    </source>
</evidence>
<reference evidence="6" key="1">
    <citation type="submission" date="2024-06" db="EMBL/GenBank/DDBJ databases">
        <title>Multi-omics analyses provide insights into the biosynthesis of the anticancer antibiotic pleurotin in Hohenbuehelia grisea.</title>
        <authorList>
            <person name="Weaver J.A."/>
            <person name="Alberti F."/>
        </authorList>
    </citation>
    <scope>NUCLEOTIDE SEQUENCE [LARGE SCALE GENOMIC DNA]</scope>
    <source>
        <strain evidence="6">T-177</strain>
    </source>
</reference>
<dbReference type="Proteomes" id="UP001556367">
    <property type="component" value="Unassembled WGS sequence"/>
</dbReference>
<dbReference type="PROSITE" id="PS50850">
    <property type="entry name" value="MFS"/>
    <property type="match status" value="1"/>
</dbReference>
<evidence type="ECO:0000313" key="5">
    <source>
        <dbReference type="EMBL" id="KAL0960519.1"/>
    </source>
</evidence>
<feature type="compositionally biased region" description="Basic and acidic residues" evidence="2">
    <location>
        <begin position="489"/>
        <end position="515"/>
    </location>
</feature>
<dbReference type="EMBL" id="JASNQZ010000001">
    <property type="protein sequence ID" value="KAL0960519.1"/>
    <property type="molecule type" value="Genomic_DNA"/>
</dbReference>
<feature type="transmembrane region" description="Helical" evidence="3">
    <location>
        <begin position="319"/>
        <end position="337"/>
    </location>
</feature>
<feature type="domain" description="Major facilitator superfamily (MFS) profile" evidence="4">
    <location>
        <begin position="46"/>
        <end position="437"/>
    </location>
</feature>
<sequence length="515" mass="56165">MSKDHRVDEESAYSKHDYPLIRTTDLGFIPIPTWLRHDPADKTASPFWLNYVFGLASTFTVANLYYCQPLLIQFSQYFDVPYKEVSNIPTLIQGGYAAGILLISPLGDLVRRRPLILLLMFLSGSLTIGLAVTRSLVVFEVLSFLVGVVSVTAQVLIPLAADLAPPSRRASALSIVISAILFGVLIARVLAGIVAEFTTWRAVYYVSIGVQFAVLAACYFVIPDYPAKRHTAPASEGRLTYASILWSMGKFAVTEPLVIQSCLINFCSTACFSNFWVTLTFLLGGPPYNYSTLAIGLFGLLGMLGVAIGPYLGRVIDKLVPWYATLVSLVFLVVFQAVQVGAAGIHIAAVIIACLGLDVFRQTQQVSLSTAVFGISATARARLNALLILSFFLGQIMGSAAGTKIFIDYGWRANAAWGMGLYAIQFVFLLARGPHCRRSTWFGWEGGVEPSARVVEAKRQAGEMQYMDGDHDHGHAQRVGVRALSEKTQGVDRKVDEKVREGEEVVPVKEGSESA</sequence>
<keyword evidence="3" id="KW-0472">Membrane</keyword>
<dbReference type="PANTHER" id="PTHR42910">
    <property type="entry name" value="TRANSPORTER SCO4007-RELATED"/>
    <property type="match status" value="1"/>
</dbReference>
<feature type="transmembrane region" description="Helical" evidence="3">
    <location>
        <begin position="202"/>
        <end position="222"/>
    </location>
</feature>
<dbReference type="InterPro" id="IPR011701">
    <property type="entry name" value="MFS"/>
</dbReference>